<evidence type="ECO:0008006" key="6">
    <source>
        <dbReference type="Google" id="ProtNLM"/>
    </source>
</evidence>
<name>A0A1B2I4Q5_9BACT</name>
<dbReference type="Gene3D" id="1.10.132.50">
    <property type="entry name" value="ATP synthase (C/AC39) subunit, domain 3"/>
    <property type="match status" value="1"/>
</dbReference>
<gene>
    <name evidence="4" type="ORF">BED41_07455</name>
</gene>
<dbReference type="AlphaFoldDB" id="A0A1B2I4Q5"/>
<evidence type="ECO:0000313" key="4">
    <source>
        <dbReference type="EMBL" id="ANZ44923.1"/>
    </source>
</evidence>
<dbReference type="PANTHER" id="PTHR38682">
    <property type="entry name" value="V-TYPE ATP SYNTHASE SUBUNIT C"/>
    <property type="match status" value="1"/>
</dbReference>
<keyword evidence="5" id="KW-1185">Reference proteome</keyword>
<dbReference type="Gene3D" id="1.20.1690.10">
    <property type="entry name" value="V-type ATP synthase subunit C domain"/>
    <property type="match status" value="2"/>
</dbReference>
<organism evidence="4 5">
    <name type="scientific">Cloacibacillus porcorum</name>
    <dbReference type="NCBI Taxonomy" id="1197717"/>
    <lineage>
        <taxon>Bacteria</taxon>
        <taxon>Thermotogati</taxon>
        <taxon>Synergistota</taxon>
        <taxon>Synergistia</taxon>
        <taxon>Synergistales</taxon>
        <taxon>Synergistaceae</taxon>
        <taxon>Cloacibacillus</taxon>
    </lineage>
</organism>
<evidence type="ECO:0000256" key="2">
    <source>
        <dbReference type="ARBA" id="ARBA00022448"/>
    </source>
</evidence>
<accession>A0A1B2I4Q5</accession>
<dbReference type="SUPFAM" id="SSF103486">
    <property type="entry name" value="V-type ATP synthase subunit C"/>
    <property type="match status" value="1"/>
</dbReference>
<dbReference type="RefSeq" id="WP_066744505.1">
    <property type="nucleotide sequence ID" value="NZ_CP016757.1"/>
</dbReference>
<dbReference type="STRING" id="1197717.BED41_07455"/>
<dbReference type="InterPro" id="IPR044911">
    <property type="entry name" value="V-type_ATPase_csu/dsu_dom_3"/>
</dbReference>
<dbReference type="EMBL" id="CP016757">
    <property type="protein sequence ID" value="ANZ44923.1"/>
    <property type="molecule type" value="Genomic_DNA"/>
</dbReference>
<keyword evidence="2" id="KW-0813">Transport</keyword>
<proteinExistence type="inferred from homology"/>
<dbReference type="InterPro" id="IPR002843">
    <property type="entry name" value="ATPase_V0-cplx_csu/dsu"/>
</dbReference>
<evidence type="ECO:0000313" key="5">
    <source>
        <dbReference type="Proteomes" id="UP000093044"/>
    </source>
</evidence>
<keyword evidence="3" id="KW-0406">Ion transport</keyword>
<dbReference type="GO" id="GO:0046961">
    <property type="term" value="F:proton-transporting ATPase activity, rotational mechanism"/>
    <property type="evidence" value="ECO:0007669"/>
    <property type="project" value="InterPro"/>
</dbReference>
<dbReference type="InterPro" id="IPR036079">
    <property type="entry name" value="ATPase_csu/dsu_sf"/>
</dbReference>
<dbReference type="PANTHER" id="PTHR38682:SF1">
    <property type="entry name" value="V-TYPE ATP SYNTHASE SUBUNIT C"/>
    <property type="match status" value="1"/>
</dbReference>
<dbReference type="InterPro" id="IPR035067">
    <property type="entry name" value="V-type_ATPase_csu/dsu"/>
</dbReference>
<reference evidence="4" key="1">
    <citation type="submission" date="2016-08" db="EMBL/GenBank/DDBJ databases">
        <title>Complete genome of Cloacibacillus porcorum.</title>
        <authorList>
            <person name="Looft T."/>
            <person name="Bayles D.O."/>
            <person name="Alt D.P."/>
        </authorList>
    </citation>
    <scope>NUCLEOTIDE SEQUENCE [LARGE SCALE GENOMIC DNA]</scope>
    <source>
        <strain evidence="4">CL-84</strain>
    </source>
</reference>
<dbReference type="KEGG" id="cpor:BED41_07455"/>
<dbReference type="OrthoDB" id="1653at2"/>
<dbReference type="Pfam" id="PF01992">
    <property type="entry name" value="vATP-synt_AC39"/>
    <property type="match status" value="1"/>
</dbReference>
<comment type="similarity">
    <text evidence="1">Belongs to the V-ATPase V0D/AC39 subunit family.</text>
</comment>
<protein>
    <recommendedName>
        <fullName evidence="6">V-type ATP synthase subunit C</fullName>
    </recommendedName>
</protein>
<evidence type="ECO:0000256" key="1">
    <source>
        <dbReference type="ARBA" id="ARBA00006709"/>
    </source>
</evidence>
<dbReference type="GeneID" id="83057686"/>
<dbReference type="Proteomes" id="UP000093044">
    <property type="component" value="Chromosome"/>
</dbReference>
<sequence>MSRKEAYGYAVARIRAMEQRLLDAAAFARLLDAEDTASVLKILGETSYASVLTSVSGESGFDKVLETALHDTYEEISSFVPDKELISLLRLQYDFSNVKVMLKSLFNARSGGKKRWDLLTSLASYPVDRLISDAEAEEYQLLPFGLNTLYPRCISVWEQSRDVLEAERLLDRQMFEVMLKEAKSLGMPEILDWVRTRIDGENIRSLLRLKRFGFDAARALPFMHEGGKIDLNILVPMISEPFETWSRMIDFTDLSPLLGQVDSAAGFAEIIMDIERALDDFYLDSIAKSKYSPDAPGNVIAYLWAKELEVKNIRMIFVSKSNRQDKDQVRRLLRHVYV</sequence>
<dbReference type="InterPro" id="IPR050873">
    <property type="entry name" value="V-ATPase_V0D/AC39_subunit"/>
</dbReference>
<evidence type="ECO:0000256" key="3">
    <source>
        <dbReference type="ARBA" id="ARBA00023065"/>
    </source>
</evidence>